<evidence type="ECO:0000256" key="5">
    <source>
        <dbReference type="ARBA" id="ARBA00023274"/>
    </source>
</evidence>
<evidence type="ECO:0000256" key="4">
    <source>
        <dbReference type="ARBA" id="ARBA00022980"/>
    </source>
</evidence>
<dbReference type="GO" id="GO:0006412">
    <property type="term" value="P:translation"/>
    <property type="evidence" value="ECO:0007669"/>
    <property type="project" value="UniProtKB-UniRule"/>
</dbReference>
<evidence type="ECO:0000256" key="2">
    <source>
        <dbReference type="ARBA" id="ARBA00022730"/>
    </source>
</evidence>
<reference evidence="9" key="1">
    <citation type="submission" date="2020-02" db="EMBL/GenBank/DDBJ databases">
        <authorList>
            <person name="Meier V. D."/>
        </authorList>
    </citation>
    <scope>NUCLEOTIDE SEQUENCE</scope>
    <source>
        <strain evidence="9">AVDCRST_MAG49</strain>
    </source>
</reference>
<evidence type="ECO:0000256" key="6">
    <source>
        <dbReference type="HAMAP-Rule" id="MF_01363"/>
    </source>
</evidence>
<dbReference type="AlphaFoldDB" id="A0A6J4UV87"/>
<dbReference type="GO" id="GO:0005840">
    <property type="term" value="C:ribosome"/>
    <property type="evidence" value="ECO:0007669"/>
    <property type="project" value="UniProtKB-KW"/>
</dbReference>
<comment type="subunit">
    <text evidence="6">Part of the 50S ribosomal subunit. Contacts protein L20.</text>
</comment>
<dbReference type="PROSITE" id="PS01169">
    <property type="entry name" value="RIBOSOMAL_L21"/>
    <property type="match status" value="1"/>
</dbReference>
<evidence type="ECO:0000313" key="9">
    <source>
        <dbReference type="EMBL" id="CAA9558976.1"/>
    </source>
</evidence>
<dbReference type="GO" id="GO:0003735">
    <property type="term" value="F:structural constituent of ribosome"/>
    <property type="evidence" value="ECO:0007669"/>
    <property type="project" value="InterPro"/>
</dbReference>
<dbReference type="InterPro" id="IPR001787">
    <property type="entry name" value="Ribosomal_bL21"/>
</dbReference>
<dbReference type="GO" id="GO:0005737">
    <property type="term" value="C:cytoplasm"/>
    <property type="evidence" value="ECO:0007669"/>
    <property type="project" value="UniProtKB-ARBA"/>
</dbReference>
<dbReference type="Pfam" id="PF00829">
    <property type="entry name" value="Ribosomal_L21p"/>
    <property type="match status" value="1"/>
</dbReference>
<keyword evidence="4 6" id="KW-0689">Ribosomal protein</keyword>
<evidence type="ECO:0000256" key="1">
    <source>
        <dbReference type="ARBA" id="ARBA00008563"/>
    </source>
</evidence>
<dbReference type="EMBL" id="CADCWG010000156">
    <property type="protein sequence ID" value="CAA9558976.1"/>
    <property type="molecule type" value="Genomic_DNA"/>
</dbReference>
<accession>A0A6J4UV87</accession>
<dbReference type="PANTHER" id="PTHR21349">
    <property type="entry name" value="50S RIBOSOMAL PROTEIN L21"/>
    <property type="match status" value="1"/>
</dbReference>
<dbReference type="SUPFAM" id="SSF141091">
    <property type="entry name" value="L21p-like"/>
    <property type="match status" value="1"/>
</dbReference>
<evidence type="ECO:0000256" key="8">
    <source>
        <dbReference type="SAM" id="MobiDB-lite"/>
    </source>
</evidence>
<evidence type="ECO:0000256" key="3">
    <source>
        <dbReference type="ARBA" id="ARBA00022884"/>
    </source>
</evidence>
<dbReference type="InterPro" id="IPR036164">
    <property type="entry name" value="bL21-like_sf"/>
</dbReference>
<sequence>MTDPNERQVADDLEQNPERHPDDAASPDVVVEEPAAAQDDEPVEGATAEVAPLLPTEGDVPPAASAAVPASAVVAAARGAFKRPRGPKPSPLTKPLPPYAVIETGGKQYRVSVGDRISVEKLPVDAGGTITIDRVLLLGGDGSTRVGTPTVAGAAVQATVEEQYRGEKIVIFKYKAKKGYRRRTGHRQSLTRLAITAITG</sequence>
<organism evidence="9">
    <name type="scientific">uncultured Thermomicrobiales bacterium</name>
    <dbReference type="NCBI Taxonomy" id="1645740"/>
    <lineage>
        <taxon>Bacteria</taxon>
        <taxon>Pseudomonadati</taxon>
        <taxon>Thermomicrobiota</taxon>
        <taxon>Thermomicrobia</taxon>
        <taxon>Thermomicrobiales</taxon>
        <taxon>environmental samples</taxon>
    </lineage>
</organism>
<gene>
    <name evidence="6" type="primary">rplU</name>
    <name evidence="9" type="ORF">AVDCRST_MAG49-2381</name>
</gene>
<proteinExistence type="inferred from homology"/>
<keyword evidence="3 6" id="KW-0694">RNA-binding</keyword>
<dbReference type="GO" id="GO:0019843">
    <property type="term" value="F:rRNA binding"/>
    <property type="evidence" value="ECO:0007669"/>
    <property type="project" value="UniProtKB-UniRule"/>
</dbReference>
<keyword evidence="5 6" id="KW-0687">Ribonucleoprotein</keyword>
<name>A0A6J4UV87_9BACT</name>
<dbReference type="InterPro" id="IPR028909">
    <property type="entry name" value="bL21-like"/>
</dbReference>
<dbReference type="HAMAP" id="MF_01363">
    <property type="entry name" value="Ribosomal_bL21"/>
    <property type="match status" value="1"/>
</dbReference>
<protein>
    <recommendedName>
        <fullName evidence="6">Large ribosomal subunit protein bL21</fullName>
    </recommendedName>
</protein>
<dbReference type="PANTHER" id="PTHR21349:SF0">
    <property type="entry name" value="LARGE RIBOSOMAL SUBUNIT PROTEIN BL21M"/>
    <property type="match status" value="1"/>
</dbReference>
<keyword evidence="2 6" id="KW-0699">rRNA-binding</keyword>
<feature type="compositionally biased region" description="Basic and acidic residues" evidence="8">
    <location>
        <begin position="1"/>
        <end position="23"/>
    </location>
</feature>
<feature type="region of interest" description="Disordered" evidence="8">
    <location>
        <begin position="1"/>
        <end position="47"/>
    </location>
</feature>
<dbReference type="GO" id="GO:1990904">
    <property type="term" value="C:ribonucleoprotein complex"/>
    <property type="evidence" value="ECO:0007669"/>
    <property type="project" value="UniProtKB-KW"/>
</dbReference>
<comment type="function">
    <text evidence="6 7">This protein binds to 23S rRNA in the presence of protein L20.</text>
</comment>
<dbReference type="NCBIfam" id="TIGR00061">
    <property type="entry name" value="L21"/>
    <property type="match status" value="1"/>
</dbReference>
<dbReference type="InterPro" id="IPR018258">
    <property type="entry name" value="Ribosomal_bL21_CS"/>
</dbReference>
<evidence type="ECO:0000256" key="7">
    <source>
        <dbReference type="RuleBase" id="RU000562"/>
    </source>
</evidence>
<comment type="similarity">
    <text evidence="1 6 7">Belongs to the bacterial ribosomal protein bL21 family.</text>
</comment>